<name>A0A493TWX4_ANAPP</name>
<dbReference type="Ensembl" id="ENSAPLT00000036781.1">
    <property type="protein sequence ID" value="ENSAPLP00000030398.1"/>
    <property type="gene ID" value="ENSAPLG00000016673.1"/>
</dbReference>
<dbReference type="AlphaFoldDB" id="A0A493TWX4"/>
<sequence>QAVPTAPHPSCAEAPRPGCSTGKKKKAMRLSPVSMFATDFPHGLSSEVGVNISDFPLGVCSPRRDLQSGLIPTTTTRPSAPQLCLCRAAKSPGCQQLPESLPEAKLVSEGLLQCTGVSQGRAGSHCMTPGTCGFVHPPF</sequence>
<dbReference type="Proteomes" id="UP000016666">
    <property type="component" value="Chromosome 28"/>
</dbReference>
<protein>
    <submittedName>
        <fullName evidence="2">Uncharacterized protein</fullName>
    </submittedName>
</protein>
<organism evidence="2 3">
    <name type="scientific">Anas platyrhynchos platyrhynchos</name>
    <name type="common">Northern mallard</name>
    <dbReference type="NCBI Taxonomy" id="8840"/>
    <lineage>
        <taxon>Eukaryota</taxon>
        <taxon>Metazoa</taxon>
        <taxon>Chordata</taxon>
        <taxon>Craniata</taxon>
        <taxon>Vertebrata</taxon>
        <taxon>Euteleostomi</taxon>
        <taxon>Archelosauria</taxon>
        <taxon>Archosauria</taxon>
        <taxon>Dinosauria</taxon>
        <taxon>Saurischia</taxon>
        <taxon>Theropoda</taxon>
        <taxon>Coelurosauria</taxon>
        <taxon>Aves</taxon>
        <taxon>Neognathae</taxon>
        <taxon>Galloanserae</taxon>
        <taxon>Anseriformes</taxon>
        <taxon>Anatidae</taxon>
        <taxon>Anatinae</taxon>
        <taxon>Anas</taxon>
    </lineage>
</organism>
<keyword evidence="3" id="KW-1185">Reference proteome</keyword>
<reference evidence="2" key="2">
    <citation type="submission" date="2025-08" db="UniProtKB">
        <authorList>
            <consortium name="Ensembl"/>
        </authorList>
    </citation>
    <scope>IDENTIFICATION</scope>
</reference>
<feature type="region of interest" description="Disordered" evidence="1">
    <location>
        <begin position="1"/>
        <end position="25"/>
    </location>
</feature>
<evidence type="ECO:0000256" key="1">
    <source>
        <dbReference type="SAM" id="MobiDB-lite"/>
    </source>
</evidence>
<evidence type="ECO:0000313" key="2">
    <source>
        <dbReference type="Ensembl" id="ENSAPLP00000030398.1"/>
    </source>
</evidence>
<reference evidence="2 3" key="1">
    <citation type="submission" date="2017-10" db="EMBL/GenBank/DDBJ databases">
        <title>A new Pekin duck reference genome.</title>
        <authorList>
            <person name="Hou Z.-C."/>
            <person name="Zhou Z.-K."/>
            <person name="Zhu F."/>
            <person name="Hou S.-S."/>
        </authorList>
    </citation>
    <scope>NUCLEOTIDE SEQUENCE [LARGE SCALE GENOMIC DNA]</scope>
</reference>
<evidence type="ECO:0000313" key="3">
    <source>
        <dbReference type="Proteomes" id="UP000016666"/>
    </source>
</evidence>
<reference evidence="2" key="3">
    <citation type="submission" date="2025-09" db="UniProtKB">
        <authorList>
            <consortium name="Ensembl"/>
        </authorList>
    </citation>
    <scope>IDENTIFICATION</scope>
</reference>
<proteinExistence type="predicted"/>
<accession>A0A493TWX4</accession>